<proteinExistence type="inferred from homology"/>
<dbReference type="Pfam" id="PF00795">
    <property type="entry name" value="CN_hydrolase"/>
    <property type="match status" value="1"/>
</dbReference>
<dbReference type="EMBL" id="CP047289">
    <property type="protein sequence ID" value="QUS36604.1"/>
    <property type="molecule type" value="Genomic_DNA"/>
</dbReference>
<dbReference type="PANTHER" id="PTHR38686">
    <property type="entry name" value="APOLIPOPROTEIN N-ACYLTRANSFERASE"/>
    <property type="match status" value="1"/>
</dbReference>
<accession>A0A8J8MUC7</accession>
<dbReference type="Gene3D" id="3.60.110.10">
    <property type="entry name" value="Carbon-nitrogen hydrolase"/>
    <property type="match status" value="1"/>
</dbReference>
<evidence type="ECO:0000259" key="10">
    <source>
        <dbReference type="PROSITE" id="PS50263"/>
    </source>
</evidence>
<keyword evidence="5 9" id="KW-0812">Transmembrane</keyword>
<comment type="pathway">
    <text evidence="9">Protein modification; lipoprotein biosynthesis (N-acyl transfer).</text>
</comment>
<feature type="domain" description="CN hydrolase" evidence="10">
    <location>
        <begin position="214"/>
        <end position="452"/>
    </location>
</feature>
<comment type="catalytic activity">
    <reaction evidence="9">
        <text>N-terminal S-1,2-diacyl-sn-glyceryl-L-cysteinyl-[lipoprotein] + a glycerophospholipid = N-acyl-S-1,2-diacyl-sn-glyceryl-L-cysteinyl-[lipoprotein] + a 2-acyl-sn-glycero-3-phospholipid + H(+)</text>
        <dbReference type="Rhea" id="RHEA:48228"/>
        <dbReference type="Rhea" id="RHEA-COMP:14681"/>
        <dbReference type="Rhea" id="RHEA-COMP:14684"/>
        <dbReference type="ChEBI" id="CHEBI:15378"/>
        <dbReference type="ChEBI" id="CHEBI:136912"/>
        <dbReference type="ChEBI" id="CHEBI:140656"/>
        <dbReference type="ChEBI" id="CHEBI:140657"/>
        <dbReference type="ChEBI" id="CHEBI:140660"/>
        <dbReference type="EC" id="2.3.1.269"/>
    </reaction>
</comment>
<dbReference type="GO" id="GO:0042158">
    <property type="term" value="P:lipoprotein biosynthetic process"/>
    <property type="evidence" value="ECO:0007669"/>
    <property type="project" value="UniProtKB-UniRule"/>
</dbReference>
<sequence>MRFPGWPQMGAAFGLGAIMASGQAPIGFWWLTLIGLAALCVMLRRCDGWRAAAWTGLFAGAGYFALSLNWIVEPFLVDPITYGWMAPFAVVLISFGLGLFWALAAGLAHRLAHRTLGFALLLTAAEFARGHVLTGFPWALLGHVWIGSAPAQLAAWAGPTGLTLMTALMAALPVAWRWRGAAVSAALLVAAFGAGHWRLAQPEPAPTGHILRIVQPNAAQEMKWDPDRAEALFRRALDLSAAPGPHDLVIWPETSVPYLLDDYVAEEIGFAAAAPAAVGIQRTEGSRAFNALAVIGPDGAVRDIYDKHHLVPFGEYMPFGDTLARIGITAFAAQLGNGYSPGPGPKVLDMGALGHALPLICYEAVFPQDLRVAERPDWLLQITNDAWFGTLTGPYQHLAQARLRAIEQGLPLVRAANTGVSAMVDAHGRITASLPLGQAGHLDAVLPGALPPTLYARTGEVPVLILLAALLGLALLPRRRAG</sequence>
<dbReference type="Pfam" id="PF20154">
    <property type="entry name" value="LNT_N"/>
    <property type="match status" value="1"/>
</dbReference>
<dbReference type="NCBIfam" id="TIGR00546">
    <property type="entry name" value="lnt"/>
    <property type="match status" value="1"/>
</dbReference>
<evidence type="ECO:0000313" key="11">
    <source>
        <dbReference type="EMBL" id="QUS36604.1"/>
    </source>
</evidence>
<dbReference type="GO" id="GO:0016410">
    <property type="term" value="F:N-acyltransferase activity"/>
    <property type="evidence" value="ECO:0007669"/>
    <property type="project" value="UniProtKB-UniRule"/>
</dbReference>
<evidence type="ECO:0000256" key="7">
    <source>
        <dbReference type="ARBA" id="ARBA00023136"/>
    </source>
</evidence>
<evidence type="ECO:0000256" key="5">
    <source>
        <dbReference type="ARBA" id="ARBA00022692"/>
    </source>
</evidence>
<evidence type="ECO:0000256" key="4">
    <source>
        <dbReference type="ARBA" id="ARBA00022679"/>
    </source>
</evidence>
<feature type="transmembrane region" description="Helical" evidence="9">
    <location>
        <begin position="12"/>
        <end position="39"/>
    </location>
</feature>
<evidence type="ECO:0000256" key="9">
    <source>
        <dbReference type="HAMAP-Rule" id="MF_01148"/>
    </source>
</evidence>
<dbReference type="InterPro" id="IPR036526">
    <property type="entry name" value="C-N_Hydrolase_sf"/>
</dbReference>
<feature type="transmembrane region" description="Helical" evidence="9">
    <location>
        <begin position="116"/>
        <end position="141"/>
    </location>
</feature>
<dbReference type="CDD" id="cd07571">
    <property type="entry name" value="ALP_N-acyl_transferase"/>
    <property type="match status" value="1"/>
</dbReference>
<dbReference type="PANTHER" id="PTHR38686:SF1">
    <property type="entry name" value="APOLIPOPROTEIN N-ACYLTRANSFERASE"/>
    <property type="match status" value="1"/>
</dbReference>
<evidence type="ECO:0000256" key="8">
    <source>
        <dbReference type="ARBA" id="ARBA00023315"/>
    </source>
</evidence>
<dbReference type="KEGG" id="fap:GR316_10220"/>
<protein>
    <recommendedName>
        <fullName evidence="9">Apolipoprotein N-acyltransferase</fullName>
        <shortName evidence="9">ALP N-acyltransferase</shortName>
        <ecNumber evidence="9">2.3.1.269</ecNumber>
    </recommendedName>
</protein>
<keyword evidence="4 9" id="KW-0808">Transferase</keyword>
<feature type="transmembrane region" description="Helical" evidence="9">
    <location>
        <begin position="181"/>
        <end position="199"/>
    </location>
</feature>
<keyword evidence="6 9" id="KW-1133">Transmembrane helix</keyword>
<evidence type="ECO:0000313" key="12">
    <source>
        <dbReference type="Proteomes" id="UP000679284"/>
    </source>
</evidence>
<keyword evidence="3 9" id="KW-1003">Cell membrane</keyword>
<feature type="transmembrane region" description="Helical" evidence="9">
    <location>
        <begin position="51"/>
        <end position="72"/>
    </location>
</feature>
<comment type="subcellular location">
    <subcellularLocation>
        <location evidence="1 9">Cell membrane</location>
        <topology evidence="1 9">Multi-pass membrane protein</topology>
    </subcellularLocation>
</comment>
<dbReference type="GO" id="GO:0005886">
    <property type="term" value="C:plasma membrane"/>
    <property type="evidence" value="ECO:0007669"/>
    <property type="project" value="UniProtKB-SubCell"/>
</dbReference>
<reference evidence="11" key="1">
    <citation type="submission" date="2020-01" db="EMBL/GenBank/DDBJ databases">
        <authorList>
            <person name="Yang Y."/>
            <person name="Kwon Y.M."/>
        </authorList>
    </citation>
    <scope>NUCLEOTIDE SEQUENCE</scope>
    <source>
        <strain evidence="11">PG104</strain>
    </source>
</reference>
<feature type="transmembrane region" description="Helical" evidence="9">
    <location>
        <begin position="84"/>
        <end position="104"/>
    </location>
</feature>
<name>A0A8J8MUC7_9RHOB</name>
<evidence type="ECO:0000256" key="3">
    <source>
        <dbReference type="ARBA" id="ARBA00022475"/>
    </source>
</evidence>
<dbReference type="PROSITE" id="PS50263">
    <property type="entry name" value="CN_HYDROLASE"/>
    <property type="match status" value="1"/>
</dbReference>
<evidence type="ECO:0000256" key="6">
    <source>
        <dbReference type="ARBA" id="ARBA00022989"/>
    </source>
</evidence>
<evidence type="ECO:0000256" key="1">
    <source>
        <dbReference type="ARBA" id="ARBA00004651"/>
    </source>
</evidence>
<dbReference type="InterPro" id="IPR004563">
    <property type="entry name" value="Apolipo_AcylTrfase"/>
</dbReference>
<dbReference type="AlphaFoldDB" id="A0A8J8MUC7"/>
<evidence type="ECO:0000256" key="2">
    <source>
        <dbReference type="ARBA" id="ARBA00010065"/>
    </source>
</evidence>
<keyword evidence="8 9" id="KW-0012">Acyltransferase</keyword>
<dbReference type="SUPFAM" id="SSF56317">
    <property type="entry name" value="Carbon-nitrogen hydrolase"/>
    <property type="match status" value="1"/>
</dbReference>
<keyword evidence="12" id="KW-1185">Reference proteome</keyword>
<dbReference type="EC" id="2.3.1.269" evidence="9"/>
<comment type="similarity">
    <text evidence="2 9">Belongs to the CN hydrolase family. Apolipoprotein N-acyltransferase subfamily.</text>
</comment>
<dbReference type="InterPro" id="IPR045378">
    <property type="entry name" value="LNT_N"/>
</dbReference>
<keyword evidence="7 9" id="KW-0472">Membrane</keyword>
<dbReference type="UniPathway" id="UPA00666"/>
<gene>
    <name evidence="9 11" type="primary">lnt</name>
    <name evidence="11" type="ORF">GR316_10220</name>
</gene>
<feature type="transmembrane region" description="Helical" evidence="9">
    <location>
        <begin position="153"/>
        <end position="174"/>
    </location>
</feature>
<dbReference type="RefSeq" id="WP_211783823.1">
    <property type="nucleotide sequence ID" value="NZ_CP047289.1"/>
</dbReference>
<organism evidence="11 12">
    <name type="scientific">Falsirhodobacter algicola</name>
    <dbReference type="NCBI Taxonomy" id="2692330"/>
    <lineage>
        <taxon>Bacteria</taxon>
        <taxon>Pseudomonadati</taxon>
        <taxon>Pseudomonadota</taxon>
        <taxon>Alphaproteobacteria</taxon>
        <taxon>Rhodobacterales</taxon>
        <taxon>Paracoccaceae</taxon>
        <taxon>Falsirhodobacter</taxon>
    </lineage>
</organism>
<dbReference type="Proteomes" id="UP000679284">
    <property type="component" value="Chromosome"/>
</dbReference>
<dbReference type="InterPro" id="IPR003010">
    <property type="entry name" value="C-N_Hydrolase"/>
</dbReference>
<comment type="function">
    <text evidence="9">Catalyzes the phospholipid dependent N-acylation of the N-terminal cysteine of apolipoprotein, the last step in lipoprotein maturation.</text>
</comment>
<feature type="transmembrane region" description="Helical" evidence="9">
    <location>
        <begin position="454"/>
        <end position="476"/>
    </location>
</feature>
<dbReference type="HAMAP" id="MF_01148">
    <property type="entry name" value="Lnt"/>
    <property type="match status" value="1"/>
</dbReference>